<dbReference type="EMBL" id="CM007383">
    <property type="protein sequence ID" value="ONK74773.1"/>
    <property type="molecule type" value="Genomic_DNA"/>
</dbReference>
<keyword evidence="3" id="KW-1185">Reference proteome</keyword>
<dbReference type="PANTHER" id="PTHR33974:SF2">
    <property type="entry name" value="VASCULAR-RELATED UNKNOWN PROTEIN 1"/>
    <property type="match status" value="1"/>
</dbReference>
<protein>
    <submittedName>
        <fullName evidence="2">Uncharacterized protein</fullName>
    </submittedName>
</protein>
<dbReference type="OMA" id="SHAAWNI"/>
<reference evidence="3" key="1">
    <citation type="journal article" date="2017" name="Nat. Commun.">
        <title>The asparagus genome sheds light on the origin and evolution of a young Y chromosome.</title>
        <authorList>
            <person name="Harkess A."/>
            <person name="Zhou J."/>
            <person name="Xu C."/>
            <person name="Bowers J.E."/>
            <person name="Van der Hulst R."/>
            <person name="Ayyampalayam S."/>
            <person name="Mercati F."/>
            <person name="Riccardi P."/>
            <person name="McKain M.R."/>
            <person name="Kakrana A."/>
            <person name="Tang H."/>
            <person name="Ray J."/>
            <person name="Groenendijk J."/>
            <person name="Arikit S."/>
            <person name="Mathioni S.M."/>
            <person name="Nakano M."/>
            <person name="Shan H."/>
            <person name="Telgmann-Rauber A."/>
            <person name="Kanno A."/>
            <person name="Yue Z."/>
            <person name="Chen H."/>
            <person name="Li W."/>
            <person name="Chen Y."/>
            <person name="Xu X."/>
            <person name="Zhang Y."/>
            <person name="Luo S."/>
            <person name="Chen H."/>
            <person name="Gao J."/>
            <person name="Mao Z."/>
            <person name="Pires J.C."/>
            <person name="Luo M."/>
            <person name="Kudrna D."/>
            <person name="Wing R.A."/>
            <person name="Meyers B.C."/>
            <person name="Yi K."/>
            <person name="Kong H."/>
            <person name="Lavrijsen P."/>
            <person name="Sunseri F."/>
            <person name="Falavigna A."/>
            <person name="Ye Y."/>
            <person name="Leebens-Mack J.H."/>
            <person name="Chen G."/>
        </authorList>
    </citation>
    <scope>NUCLEOTIDE SEQUENCE [LARGE SCALE GENOMIC DNA]</scope>
    <source>
        <strain evidence="3">cv. DH0086</strain>
    </source>
</reference>
<dbReference type="Gramene" id="ONK74773">
    <property type="protein sequence ID" value="ONK74773"/>
    <property type="gene ID" value="A4U43_C03F10000"/>
</dbReference>
<feature type="region of interest" description="Disordered" evidence="1">
    <location>
        <begin position="1"/>
        <end position="23"/>
    </location>
</feature>
<organism evidence="2 3">
    <name type="scientific">Asparagus officinalis</name>
    <name type="common">Garden asparagus</name>
    <dbReference type="NCBI Taxonomy" id="4686"/>
    <lineage>
        <taxon>Eukaryota</taxon>
        <taxon>Viridiplantae</taxon>
        <taxon>Streptophyta</taxon>
        <taxon>Embryophyta</taxon>
        <taxon>Tracheophyta</taxon>
        <taxon>Spermatophyta</taxon>
        <taxon>Magnoliopsida</taxon>
        <taxon>Liliopsida</taxon>
        <taxon>Asparagales</taxon>
        <taxon>Asparagaceae</taxon>
        <taxon>Asparagoideae</taxon>
        <taxon>Asparagus</taxon>
    </lineage>
</organism>
<name>A0A5P1FAL4_ASPOF</name>
<dbReference type="Proteomes" id="UP000243459">
    <property type="component" value="Chromosome 3"/>
</dbReference>
<dbReference type="OrthoDB" id="779856at2759"/>
<dbReference type="GO" id="GO:0010089">
    <property type="term" value="P:xylem development"/>
    <property type="evidence" value="ECO:0007669"/>
    <property type="project" value="InterPro"/>
</dbReference>
<dbReference type="PANTHER" id="PTHR33974">
    <property type="entry name" value="VASCULAR-RELATED UNKNOWN PROTEIN 1-RELATED"/>
    <property type="match status" value="1"/>
</dbReference>
<evidence type="ECO:0000313" key="2">
    <source>
        <dbReference type="EMBL" id="ONK74773.1"/>
    </source>
</evidence>
<accession>A0A5P1FAL4</accession>
<dbReference type="InterPro" id="IPR039280">
    <property type="entry name" value="VUP"/>
</dbReference>
<sequence length="176" mass="19386">MEASTRTSMNNNGESSAATEEESGWTTYFEDFFASEKEKFEGDSCTISDGYIGGSPSMISDAASCAPWKFPAMAAAEGRKKLGFKKRKARGVLDDDPLEDTASSPVNSPKVSEMNHLMSLNQRKKDERGHISRAKDIVGFETCTEIRKEEVDRLAVDLKKRGLCLVPLSMLVDYLG</sequence>
<proteinExistence type="predicted"/>
<evidence type="ECO:0000256" key="1">
    <source>
        <dbReference type="SAM" id="MobiDB-lite"/>
    </source>
</evidence>
<dbReference type="AlphaFoldDB" id="A0A5P1FAL4"/>
<gene>
    <name evidence="2" type="ORF">A4U43_C03F10000</name>
</gene>
<evidence type="ECO:0000313" key="3">
    <source>
        <dbReference type="Proteomes" id="UP000243459"/>
    </source>
</evidence>